<evidence type="ECO:0000256" key="1">
    <source>
        <dbReference type="ARBA" id="ARBA00004651"/>
    </source>
</evidence>
<dbReference type="EMBL" id="BMNI01000001">
    <property type="protein sequence ID" value="GGO85922.1"/>
    <property type="molecule type" value="Genomic_DNA"/>
</dbReference>
<name>A0ABQ2N632_9ACTN</name>
<evidence type="ECO:0000256" key="8">
    <source>
        <dbReference type="SAM" id="Phobius"/>
    </source>
</evidence>
<feature type="transmembrane region" description="Helical" evidence="8">
    <location>
        <begin position="192"/>
        <end position="225"/>
    </location>
</feature>
<dbReference type="PANTHER" id="PTHR30472:SF24">
    <property type="entry name" value="FERRIC ENTEROBACTIN TRANSPORT SYSTEM PERMEASE PROTEIN FEPG"/>
    <property type="match status" value="1"/>
</dbReference>
<comment type="similarity">
    <text evidence="2">Belongs to the binding-protein-dependent transport system permease family. FecCD subfamily.</text>
</comment>
<gene>
    <name evidence="9" type="ORF">GCM10011584_07000</name>
</gene>
<evidence type="ECO:0000256" key="5">
    <source>
        <dbReference type="ARBA" id="ARBA00022692"/>
    </source>
</evidence>
<comment type="subcellular location">
    <subcellularLocation>
        <location evidence="1">Cell membrane</location>
        <topology evidence="1">Multi-pass membrane protein</topology>
    </subcellularLocation>
</comment>
<keyword evidence="3" id="KW-0813">Transport</keyword>
<sequence length="346" mass="34968">MTASAVEAVTPVVRAVARRRWVRRMSVGVGLLVAALAAAVLLLSWDTGVSARGTLAVLLGGGDPFDRVMVVQWQLPRVLVAALVGLALGLSGALYQSALRNSLASPDIVGISQGASLGAVTALLLAPGGYAATVGALVGALVVAGLNLALSWRHGLSGQAFVLTGVGLSFMAVSLVNWVLTRQESRQAQQALVWLIGSVGSAGFDDAARLGAVLAVLLPAGVLLARRLDLLELGDDTAAGLGVATSRVRLAALLVGTAVAAAAVAVVGPVSFVALTAAPIARRLVGDGRTALLQSALVGAVVVLLADFVALHFLPSSPLPVGIVTGLVGGPFLIWLLAAPRRGRTR</sequence>
<evidence type="ECO:0000256" key="4">
    <source>
        <dbReference type="ARBA" id="ARBA00022475"/>
    </source>
</evidence>
<feature type="transmembrane region" description="Helical" evidence="8">
    <location>
        <begin position="115"/>
        <end position="148"/>
    </location>
</feature>
<comment type="caution">
    <text evidence="9">The sequence shown here is derived from an EMBL/GenBank/DDBJ whole genome shotgun (WGS) entry which is preliminary data.</text>
</comment>
<reference evidence="10" key="1">
    <citation type="journal article" date="2019" name="Int. J. Syst. Evol. Microbiol.">
        <title>The Global Catalogue of Microorganisms (GCM) 10K type strain sequencing project: providing services to taxonomists for standard genome sequencing and annotation.</title>
        <authorList>
            <consortium name="The Broad Institute Genomics Platform"/>
            <consortium name="The Broad Institute Genome Sequencing Center for Infectious Disease"/>
            <person name="Wu L."/>
            <person name="Ma J."/>
        </authorList>
    </citation>
    <scope>NUCLEOTIDE SEQUENCE [LARGE SCALE GENOMIC DNA]</scope>
    <source>
        <strain evidence="10">CGMCC 4.7371</strain>
    </source>
</reference>
<feature type="transmembrane region" description="Helical" evidence="8">
    <location>
        <begin position="319"/>
        <end position="338"/>
    </location>
</feature>
<keyword evidence="6 8" id="KW-1133">Transmembrane helix</keyword>
<dbReference type="CDD" id="cd06550">
    <property type="entry name" value="TM_ABC_iron-siderophores_like"/>
    <property type="match status" value="1"/>
</dbReference>
<feature type="transmembrane region" description="Helical" evidence="8">
    <location>
        <begin position="290"/>
        <end position="313"/>
    </location>
</feature>
<evidence type="ECO:0000256" key="6">
    <source>
        <dbReference type="ARBA" id="ARBA00022989"/>
    </source>
</evidence>
<evidence type="ECO:0000256" key="2">
    <source>
        <dbReference type="ARBA" id="ARBA00007935"/>
    </source>
</evidence>
<evidence type="ECO:0000256" key="3">
    <source>
        <dbReference type="ARBA" id="ARBA00022448"/>
    </source>
</evidence>
<dbReference type="InterPro" id="IPR037294">
    <property type="entry name" value="ABC_BtuC-like"/>
</dbReference>
<keyword evidence="10" id="KW-1185">Reference proteome</keyword>
<dbReference type="RefSeq" id="WP_229662586.1">
    <property type="nucleotide sequence ID" value="NZ_BMNI01000001.1"/>
</dbReference>
<dbReference type="Gene3D" id="1.10.3470.10">
    <property type="entry name" value="ABC transporter involved in vitamin B12 uptake, BtuC"/>
    <property type="match status" value="1"/>
</dbReference>
<keyword evidence="5 8" id="KW-0812">Transmembrane</keyword>
<feature type="transmembrane region" description="Helical" evidence="8">
    <location>
        <begin position="160"/>
        <end position="180"/>
    </location>
</feature>
<accession>A0ABQ2N632</accession>
<organism evidence="9 10">
    <name type="scientific">Nocardioides phosphati</name>
    <dbReference type="NCBI Taxonomy" id="1867775"/>
    <lineage>
        <taxon>Bacteria</taxon>
        <taxon>Bacillati</taxon>
        <taxon>Actinomycetota</taxon>
        <taxon>Actinomycetes</taxon>
        <taxon>Propionibacteriales</taxon>
        <taxon>Nocardioidaceae</taxon>
        <taxon>Nocardioides</taxon>
    </lineage>
</organism>
<keyword evidence="7 8" id="KW-0472">Membrane</keyword>
<dbReference type="SUPFAM" id="SSF81345">
    <property type="entry name" value="ABC transporter involved in vitamin B12 uptake, BtuC"/>
    <property type="match status" value="1"/>
</dbReference>
<dbReference type="Proteomes" id="UP000655410">
    <property type="component" value="Unassembled WGS sequence"/>
</dbReference>
<feature type="transmembrane region" description="Helical" evidence="8">
    <location>
        <begin position="75"/>
        <end position="95"/>
    </location>
</feature>
<keyword evidence="4" id="KW-1003">Cell membrane</keyword>
<evidence type="ECO:0000313" key="10">
    <source>
        <dbReference type="Proteomes" id="UP000655410"/>
    </source>
</evidence>
<feature type="transmembrane region" description="Helical" evidence="8">
    <location>
        <begin position="27"/>
        <end position="45"/>
    </location>
</feature>
<evidence type="ECO:0000313" key="9">
    <source>
        <dbReference type="EMBL" id="GGO85922.1"/>
    </source>
</evidence>
<protein>
    <submittedName>
        <fullName evidence="9">ABC transporter permease</fullName>
    </submittedName>
</protein>
<evidence type="ECO:0000256" key="7">
    <source>
        <dbReference type="ARBA" id="ARBA00023136"/>
    </source>
</evidence>
<dbReference type="InterPro" id="IPR000522">
    <property type="entry name" value="ABC_transptr_permease_BtuC"/>
</dbReference>
<dbReference type="PANTHER" id="PTHR30472">
    <property type="entry name" value="FERRIC ENTEROBACTIN TRANSPORT SYSTEM PERMEASE PROTEIN"/>
    <property type="match status" value="1"/>
</dbReference>
<feature type="transmembrane region" description="Helical" evidence="8">
    <location>
        <begin position="250"/>
        <end position="278"/>
    </location>
</feature>
<dbReference type="Pfam" id="PF01032">
    <property type="entry name" value="FecCD"/>
    <property type="match status" value="1"/>
</dbReference>
<proteinExistence type="inferred from homology"/>